<dbReference type="Proteomes" id="UP001331515">
    <property type="component" value="Unassembled WGS sequence"/>
</dbReference>
<organism evidence="1 2">
    <name type="scientific">Champsocephalus gunnari</name>
    <name type="common">Mackerel icefish</name>
    <dbReference type="NCBI Taxonomy" id="52237"/>
    <lineage>
        <taxon>Eukaryota</taxon>
        <taxon>Metazoa</taxon>
        <taxon>Chordata</taxon>
        <taxon>Craniata</taxon>
        <taxon>Vertebrata</taxon>
        <taxon>Euteleostomi</taxon>
        <taxon>Actinopterygii</taxon>
        <taxon>Neopterygii</taxon>
        <taxon>Teleostei</taxon>
        <taxon>Neoteleostei</taxon>
        <taxon>Acanthomorphata</taxon>
        <taxon>Eupercaria</taxon>
        <taxon>Perciformes</taxon>
        <taxon>Notothenioidei</taxon>
        <taxon>Channichthyidae</taxon>
        <taxon>Champsocephalus</taxon>
    </lineage>
</organism>
<evidence type="ECO:0000313" key="1">
    <source>
        <dbReference type="EMBL" id="KAK5913530.1"/>
    </source>
</evidence>
<name>A0AAN8D4U1_CHAGU</name>
<proteinExistence type="predicted"/>
<protein>
    <submittedName>
        <fullName evidence="1">Uncharacterized protein</fullName>
    </submittedName>
</protein>
<gene>
    <name evidence="1" type="ORF">CgunFtcFv8_008053</name>
</gene>
<sequence length="99" mass="10488">MPQLYNPPEDAPTAVFSPLANKAVAAKPRLADTLNAPRSHCLRTEKHSSEAISEEMGFLNSINEEKMVEGEGSSISCAMKQENAAGLGVSCLVGENSDP</sequence>
<keyword evidence="2" id="KW-1185">Reference proteome</keyword>
<dbReference type="AlphaFoldDB" id="A0AAN8D4U1"/>
<dbReference type="EMBL" id="JAURVH010001527">
    <property type="protein sequence ID" value="KAK5913530.1"/>
    <property type="molecule type" value="Genomic_DNA"/>
</dbReference>
<accession>A0AAN8D4U1</accession>
<reference evidence="1 2" key="1">
    <citation type="journal article" date="2023" name="Mol. Biol. Evol.">
        <title>Genomics of Secondarily Temperate Adaptation in the Only Non-Antarctic Icefish.</title>
        <authorList>
            <person name="Rivera-Colon A.G."/>
            <person name="Rayamajhi N."/>
            <person name="Minhas B.F."/>
            <person name="Madrigal G."/>
            <person name="Bilyk K.T."/>
            <person name="Yoon V."/>
            <person name="Hune M."/>
            <person name="Gregory S."/>
            <person name="Cheng C.H.C."/>
            <person name="Catchen J.M."/>
        </authorList>
    </citation>
    <scope>NUCLEOTIDE SEQUENCE [LARGE SCALE GENOMIC DNA]</scope>
    <source>
        <tissue evidence="1">White muscle</tissue>
    </source>
</reference>
<comment type="caution">
    <text evidence="1">The sequence shown here is derived from an EMBL/GenBank/DDBJ whole genome shotgun (WGS) entry which is preliminary data.</text>
</comment>
<evidence type="ECO:0000313" key="2">
    <source>
        <dbReference type="Proteomes" id="UP001331515"/>
    </source>
</evidence>